<dbReference type="EMBL" id="CCJX01000103">
    <property type="protein sequence ID" value="CDT34652.1"/>
    <property type="molecule type" value="Genomic_DNA"/>
</dbReference>
<reference evidence="1 2" key="1">
    <citation type="submission" date="2014-06" db="EMBL/GenBank/DDBJ databases">
        <authorList>
            <person name="Le Roux F."/>
        </authorList>
    </citation>
    <scope>NUCLEOTIDE SEQUENCE [LARGE SCALE GENOMIC DNA]</scope>
    <source>
        <strain evidence="1 2">J5-4</strain>
    </source>
</reference>
<accession>A0ABM9QUB9</accession>
<name>A0ABM9QUB9_9VIBR</name>
<gene>
    <name evidence="1" type="ORF">VCR4J5_200259</name>
</gene>
<proteinExistence type="predicted"/>
<evidence type="ECO:0000313" key="2">
    <source>
        <dbReference type="Proteomes" id="UP000049077"/>
    </source>
</evidence>
<sequence length="42" mass="4618">MLVAEFPTNNANVITINLGALESDTTIKRSKLICRWKAVGTQ</sequence>
<evidence type="ECO:0000313" key="1">
    <source>
        <dbReference type="EMBL" id="CDT34652.1"/>
    </source>
</evidence>
<keyword evidence="2" id="KW-1185">Reference proteome</keyword>
<dbReference type="Proteomes" id="UP000049077">
    <property type="component" value="Unassembled WGS sequence"/>
</dbReference>
<organism evidence="1 2">
    <name type="scientific">Vibrio crassostreae</name>
    <dbReference type="NCBI Taxonomy" id="246167"/>
    <lineage>
        <taxon>Bacteria</taxon>
        <taxon>Pseudomonadati</taxon>
        <taxon>Pseudomonadota</taxon>
        <taxon>Gammaproteobacteria</taxon>
        <taxon>Vibrionales</taxon>
        <taxon>Vibrionaceae</taxon>
        <taxon>Vibrio</taxon>
    </lineage>
</organism>
<protein>
    <submittedName>
        <fullName evidence="1">Uncharacterized protein</fullName>
    </submittedName>
</protein>
<comment type="caution">
    <text evidence="1">The sequence shown here is derived from an EMBL/GenBank/DDBJ whole genome shotgun (WGS) entry which is preliminary data.</text>
</comment>